<evidence type="ECO:0000313" key="3">
    <source>
        <dbReference type="Proteomes" id="UP001141183"/>
    </source>
</evidence>
<feature type="domain" description="Anthrax toxin lethal/endema factor N-/C-terminal" evidence="1">
    <location>
        <begin position="62"/>
        <end position="160"/>
    </location>
</feature>
<keyword evidence="3" id="KW-1185">Reference proteome</keyword>
<dbReference type="InterPro" id="IPR024079">
    <property type="entry name" value="MetalloPept_cat_dom_sf"/>
</dbReference>
<dbReference type="AlphaFoldDB" id="A0A9X4B434"/>
<comment type="caution">
    <text evidence="2">The sequence shown here is derived from an EMBL/GenBank/DDBJ whole genome shotgun (WGS) entry which is preliminary data.</text>
</comment>
<dbReference type="Pfam" id="PF07737">
    <property type="entry name" value="ATLF"/>
    <property type="match status" value="1"/>
</dbReference>
<name>A0A9X4B434_9CLOT</name>
<dbReference type="GO" id="GO:0008237">
    <property type="term" value="F:metallopeptidase activity"/>
    <property type="evidence" value="ECO:0007669"/>
    <property type="project" value="InterPro"/>
</dbReference>
<dbReference type="Gene3D" id="3.40.390.10">
    <property type="entry name" value="Collagenase (Catalytic Domain)"/>
    <property type="match status" value="1"/>
</dbReference>
<dbReference type="SUPFAM" id="SSF55486">
    <property type="entry name" value="Metalloproteases ('zincins'), catalytic domain"/>
    <property type="match status" value="1"/>
</dbReference>
<accession>A0A9X4B434</accession>
<reference evidence="2" key="1">
    <citation type="submission" date="2022-05" db="EMBL/GenBank/DDBJ databases">
        <title>Draft genome sequence of Clostridium tertium strain CP3 isolated from Peru.</title>
        <authorList>
            <person name="Hurtado R."/>
            <person name="Lima L."/>
            <person name="Sousa T."/>
            <person name="Jaiswal A.K."/>
            <person name="Tiwari S."/>
            <person name="Maturrano L."/>
            <person name="Brenig B."/>
            <person name="Azevedo V."/>
        </authorList>
    </citation>
    <scope>NUCLEOTIDE SEQUENCE</scope>
    <source>
        <strain evidence="2">CP3</strain>
    </source>
</reference>
<evidence type="ECO:0000313" key="2">
    <source>
        <dbReference type="EMBL" id="MDC4241808.1"/>
    </source>
</evidence>
<dbReference type="EMBL" id="JAMRYU010000020">
    <property type="protein sequence ID" value="MDC4241808.1"/>
    <property type="molecule type" value="Genomic_DNA"/>
</dbReference>
<dbReference type="RefSeq" id="WP_272470616.1">
    <property type="nucleotide sequence ID" value="NZ_JAMRYU010000020.1"/>
</dbReference>
<evidence type="ECO:0000259" key="1">
    <source>
        <dbReference type="Pfam" id="PF07737"/>
    </source>
</evidence>
<protein>
    <recommendedName>
        <fullName evidence="1">Anthrax toxin lethal/endema factor N-/C-terminal domain-containing protein</fullName>
    </recommendedName>
</protein>
<proteinExistence type="predicted"/>
<dbReference type="Proteomes" id="UP001141183">
    <property type="component" value="Unassembled WGS sequence"/>
</dbReference>
<sequence>MKNLVQKKDIEVTKKCIKDLMLIYPKVRLNGIGDIDTYNRNVDKNEIESTKLASFIYPKNIIVINYKNVKEYGRKLEEVIYHEFGHAIDFMAKNISLIDKISNDFRIELKYKEHLKYLKRLRDYVNKINHPDKNLFNMKTHAETNLSEYFAECFVYYYLKGSEIVGNDDVINLVHTDYSGLVGFKK</sequence>
<dbReference type="InterPro" id="IPR014781">
    <property type="entry name" value="Anthrax_toxin_lethal/edema_N/C"/>
</dbReference>
<gene>
    <name evidence="2" type="ORF">NE398_16855</name>
</gene>
<organism evidence="2 3">
    <name type="scientific">Clostridium tertium</name>
    <dbReference type="NCBI Taxonomy" id="1559"/>
    <lineage>
        <taxon>Bacteria</taxon>
        <taxon>Bacillati</taxon>
        <taxon>Bacillota</taxon>
        <taxon>Clostridia</taxon>
        <taxon>Eubacteriales</taxon>
        <taxon>Clostridiaceae</taxon>
        <taxon>Clostridium</taxon>
    </lineage>
</organism>